<evidence type="ECO:0000313" key="3">
    <source>
        <dbReference type="EMBL" id="MCE7507334.1"/>
    </source>
</evidence>
<keyword evidence="4" id="KW-1185">Reference proteome</keyword>
<feature type="domain" description="DUF4136" evidence="2">
    <location>
        <begin position="20"/>
        <end position="172"/>
    </location>
</feature>
<dbReference type="KEGG" id="axe:P40_00415"/>
<name>A0A9Q3W2I1_9GAMM</name>
<dbReference type="Proteomes" id="UP001107961">
    <property type="component" value="Unassembled WGS sequence"/>
</dbReference>
<dbReference type="Gene3D" id="3.30.160.670">
    <property type="match status" value="1"/>
</dbReference>
<protein>
    <submittedName>
        <fullName evidence="3">DUF4136 domain-containing protein</fullName>
    </submittedName>
</protein>
<feature type="signal peptide" evidence="1">
    <location>
        <begin position="1"/>
        <end position="18"/>
    </location>
</feature>
<keyword evidence="1" id="KW-0732">Signal</keyword>
<evidence type="ECO:0000256" key="1">
    <source>
        <dbReference type="SAM" id="SignalP"/>
    </source>
</evidence>
<dbReference type="Pfam" id="PF13590">
    <property type="entry name" value="DUF4136"/>
    <property type="match status" value="1"/>
</dbReference>
<dbReference type="EMBL" id="JAJVKT010000002">
    <property type="protein sequence ID" value="MCE7507334.1"/>
    <property type="molecule type" value="Genomic_DNA"/>
</dbReference>
<evidence type="ECO:0000313" key="4">
    <source>
        <dbReference type="Proteomes" id="UP001107961"/>
    </source>
</evidence>
<comment type="caution">
    <text evidence="3">The sequence shown here is derived from an EMBL/GenBank/DDBJ whole genome shotgun (WGS) entry which is preliminary data.</text>
</comment>
<dbReference type="PROSITE" id="PS51257">
    <property type="entry name" value="PROKAR_LIPOPROTEIN"/>
    <property type="match status" value="1"/>
</dbReference>
<dbReference type="RefSeq" id="WP_022997474.1">
    <property type="nucleotide sequence ID" value="NZ_CBDDTQ010000003.1"/>
</dbReference>
<feature type="chain" id="PRO_5040337329" evidence="1">
    <location>
        <begin position="19"/>
        <end position="177"/>
    </location>
</feature>
<evidence type="ECO:0000259" key="2">
    <source>
        <dbReference type="Pfam" id="PF13590"/>
    </source>
</evidence>
<reference evidence="3" key="1">
    <citation type="submission" date="2022-01" db="EMBL/GenBank/DDBJ databases">
        <authorList>
            <person name="Karlyshev A.V."/>
            <person name="Jaspars M."/>
        </authorList>
    </citation>
    <scope>NUCLEOTIDE SEQUENCE</scope>
    <source>
        <strain evidence="3">AGSA3-2</strain>
    </source>
</reference>
<organism evidence="3 4">
    <name type="scientific">Alloalcanivorax xenomutans</name>
    <dbReference type="NCBI Taxonomy" id="1094342"/>
    <lineage>
        <taxon>Bacteria</taxon>
        <taxon>Pseudomonadati</taxon>
        <taxon>Pseudomonadota</taxon>
        <taxon>Gammaproteobacteria</taxon>
        <taxon>Oceanospirillales</taxon>
        <taxon>Alcanivoracaceae</taxon>
        <taxon>Alloalcanivorax</taxon>
    </lineage>
</organism>
<proteinExistence type="predicted"/>
<accession>A0A9Q3W2I1</accession>
<dbReference type="GeneID" id="94684836"/>
<dbReference type="InterPro" id="IPR025411">
    <property type="entry name" value="DUF4136"/>
</dbReference>
<sequence length="177" mass="20129">MRSTVALILALLLTGCVAPVVIDQRAQTDFSQYHSYAFDPPKEDQEALSLDGQRVQKAVREALANGPLQPADESSADLLVRYRFVPVDRFQGSSVQFGFGFWRDRYGLSTTTPVEGQTNQEYRLQIALVDRGDKQVVWQGTSRDTLYFEMATERRAERIDTMVREMFNRYPPVATPD</sequence>
<dbReference type="AlphaFoldDB" id="A0A9Q3W2I1"/>
<gene>
    <name evidence="3" type="ORF">LZG35_01705</name>
</gene>